<gene>
    <name evidence="4" type="ORF">C1881_04805</name>
</gene>
<dbReference type="Pfam" id="PF01478">
    <property type="entry name" value="Peptidase_A24"/>
    <property type="match status" value="1"/>
</dbReference>
<feature type="transmembrane region" description="Helical" evidence="2">
    <location>
        <begin position="158"/>
        <end position="184"/>
    </location>
</feature>
<feature type="domain" description="Prepilin type IV endopeptidase peptidase" evidence="3">
    <location>
        <begin position="127"/>
        <end position="187"/>
    </location>
</feature>
<keyword evidence="2" id="KW-0472">Membrane</keyword>
<dbReference type="Gene3D" id="1.20.120.1220">
    <property type="match status" value="1"/>
</dbReference>
<keyword evidence="2" id="KW-1133">Transmembrane helix</keyword>
<dbReference type="GO" id="GO:0005886">
    <property type="term" value="C:plasma membrane"/>
    <property type="evidence" value="ECO:0007669"/>
    <property type="project" value="TreeGrafter"/>
</dbReference>
<dbReference type="InterPro" id="IPR000045">
    <property type="entry name" value="Prepilin_IV_endopep_pep"/>
</dbReference>
<comment type="caution">
    <text evidence="4">The sequence shown here is derived from an EMBL/GenBank/DDBJ whole genome shotgun (WGS) entry which is preliminary data.</text>
</comment>
<evidence type="ECO:0000313" key="5">
    <source>
        <dbReference type="Proteomes" id="UP000253975"/>
    </source>
</evidence>
<feature type="transmembrane region" description="Helical" evidence="2">
    <location>
        <begin position="15"/>
        <end position="37"/>
    </location>
</feature>
<evidence type="ECO:0000256" key="2">
    <source>
        <dbReference type="SAM" id="Phobius"/>
    </source>
</evidence>
<proteinExistence type="inferred from homology"/>
<reference evidence="4 5" key="1">
    <citation type="journal article" date="2018" name="Elife">
        <title>Discovery and characterization of a prevalent human gut bacterial enzyme sufficient for the inactivation of a family of plant toxins.</title>
        <authorList>
            <person name="Koppel N."/>
            <person name="Bisanz J.E."/>
            <person name="Pandelia M.E."/>
            <person name="Turnbaugh P.J."/>
            <person name="Balskus E.P."/>
        </authorList>
    </citation>
    <scope>NUCLEOTIDE SEQUENCE [LARGE SCALE GENOMIC DNA]</scope>
    <source>
        <strain evidence="4 5">OB21 GAM31</strain>
    </source>
</reference>
<dbReference type="PANTHER" id="PTHR30487">
    <property type="entry name" value="TYPE 4 PREPILIN-LIKE PROTEINS LEADER PEPTIDE-PROCESSING ENZYME"/>
    <property type="match status" value="1"/>
</dbReference>
<accession>A0A369LJZ7</accession>
<dbReference type="GO" id="GO:0004190">
    <property type="term" value="F:aspartic-type endopeptidase activity"/>
    <property type="evidence" value="ECO:0007669"/>
    <property type="project" value="TreeGrafter"/>
</dbReference>
<comment type="similarity">
    <text evidence="1">Belongs to the peptidase A24 family.</text>
</comment>
<sequence>MVATLESVSATTPDFFSSMTPNLFSVAFLAVLFYASFVDIRERIIPNRVVVAGIALWCASLLAQVVGVIEGPLFVYEPSSAVGLVFNGATSSSAMNASPGSSFELADACSSNLIESILPTATSSVIGAFAVSAFALGCSLAVSCFRDGEPLGAGDVKLLFPIGLFAGFEGGIAALCVACVASLLYCVARLAVGRPVRDFPFAPFLAIGFLAVSGIVPIFLGGAPL</sequence>
<dbReference type="PANTHER" id="PTHR30487:SF0">
    <property type="entry name" value="PREPILIN LEADER PEPTIDASE_N-METHYLTRANSFERASE-RELATED"/>
    <property type="match status" value="1"/>
</dbReference>
<dbReference type="GO" id="GO:0006465">
    <property type="term" value="P:signal peptide processing"/>
    <property type="evidence" value="ECO:0007669"/>
    <property type="project" value="TreeGrafter"/>
</dbReference>
<dbReference type="Proteomes" id="UP000253975">
    <property type="component" value="Unassembled WGS sequence"/>
</dbReference>
<name>A0A369LJZ7_9ACTN</name>
<feature type="transmembrane region" description="Helical" evidence="2">
    <location>
        <begin position="49"/>
        <end position="69"/>
    </location>
</feature>
<keyword evidence="2" id="KW-0812">Transmembrane</keyword>
<evidence type="ECO:0000259" key="3">
    <source>
        <dbReference type="Pfam" id="PF01478"/>
    </source>
</evidence>
<dbReference type="EMBL" id="PPTO01000006">
    <property type="protein sequence ID" value="RDB59009.1"/>
    <property type="molecule type" value="Genomic_DNA"/>
</dbReference>
<dbReference type="InterPro" id="IPR050882">
    <property type="entry name" value="Prepilin_peptidase/N-MTase"/>
</dbReference>
<evidence type="ECO:0000256" key="1">
    <source>
        <dbReference type="ARBA" id="ARBA00005801"/>
    </source>
</evidence>
<organism evidence="4 5">
    <name type="scientific">Slackia isoflavoniconvertens</name>
    <dbReference type="NCBI Taxonomy" id="572010"/>
    <lineage>
        <taxon>Bacteria</taxon>
        <taxon>Bacillati</taxon>
        <taxon>Actinomycetota</taxon>
        <taxon>Coriobacteriia</taxon>
        <taxon>Eggerthellales</taxon>
        <taxon>Eggerthellaceae</taxon>
        <taxon>Slackia</taxon>
    </lineage>
</organism>
<evidence type="ECO:0000313" key="4">
    <source>
        <dbReference type="EMBL" id="RDB59009.1"/>
    </source>
</evidence>
<dbReference type="AlphaFoldDB" id="A0A369LJZ7"/>
<feature type="transmembrane region" description="Helical" evidence="2">
    <location>
        <begin position="204"/>
        <end position="223"/>
    </location>
</feature>
<protein>
    <recommendedName>
        <fullName evidence="3">Prepilin type IV endopeptidase peptidase domain-containing protein</fullName>
    </recommendedName>
</protein>